<evidence type="ECO:0000313" key="3">
    <source>
        <dbReference type="Proteomes" id="UP000245207"/>
    </source>
</evidence>
<accession>A0A2U1NCR4</accession>
<dbReference type="InterPro" id="IPR006597">
    <property type="entry name" value="Sel1-like"/>
</dbReference>
<dbReference type="STRING" id="35608.A0A2U1NCR4"/>
<dbReference type="Proteomes" id="UP000245207">
    <property type="component" value="Unassembled WGS sequence"/>
</dbReference>
<dbReference type="InterPro" id="IPR001810">
    <property type="entry name" value="F-box_dom"/>
</dbReference>
<dbReference type="SUPFAM" id="SSF81383">
    <property type="entry name" value="F-box domain"/>
    <property type="match status" value="1"/>
</dbReference>
<name>A0A2U1NCR4_ARTAN</name>
<dbReference type="PANTHER" id="PTHR45088">
    <property type="entry name" value="OSJNBA0022H21.17 PROTEIN"/>
    <property type="match status" value="1"/>
</dbReference>
<reference evidence="2 3" key="1">
    <citation type="journal article" date="2018" name="Mol. Plant">
        <title>The genome of Artemisia annua provides insight into the evolution of Asteraceae family and artemisinin biosynthesis.</title>
        <authorList>
            <person name="Shen Q."/>
            <person name="Zhang L."/>
            <person name="Liao Z."/>
            <person name="Wang S."/>
            <person name="Yan T."/>
            <person name="Shi P."/>
            <person name="Liu M."/>
            <person name="Fu X."/>
            <person name="Pan Q."/>
            <person name="Wang Y."/>
            <person name="Lv Z."/>
            <person name="Lu X."/>
            <person name="Zhang F."/>
            <person name="Jiang W."/>
            <person name="Ma Y."/>
            <person name="Chen M."/>
            <person name="Hao X."/>
            <person name="Li L."/>
            <person name="Tang Y."/>
            <person name="Lv G."/>
            <person name="Zhou Y."/>
            <person name="Sun X."/>
            <person name="Brodelius P.E."/>
            <person name="Rose J.K.C."/>
            <person name="Tang K."/>
        </authorList>
    </citation>
    <scope>NUCLEOTIDE SEQUENCE [LARGE SCALE GENOMIC DNA]</scope>
    <source>
        <strain evidence="3">cv. Huhao1</strain>
        <tissue evidence="2">Leaf</tissue>
    </source>
</reference>
<dbReference type="SMART" id="SM00256">
    <property type="entry name" value="FBOX"/>
    <property type="match status" value="1"/>
</dbReference>
<dbReference type="PANTHER" id="PTHR45088:SF1">
    <property type="entry name" value="OS04G0476000 PROTEIN"/>
    <property type="match status" value="1"/>
</dbReference>
<feature type="domain" description="F-box" evidence="1">
    <location>
        <begin position="33"/>
        <end position="71"/>
    </location>
</feature>
<dbReference type="Pfam" id="PF12937">
    <property type="entry name" value="F-box-like"/>
    <property type="match status" value="1"/>
</dbReference>
<dbReference type="InterPro" id="IPR011990">
    <property type="entry name" value="TPR-like_helical_dom_sf"/>
</dbReference>
<dbReference type="InterPro" id="IPR036047">
    <property type="entry name" value="F-box-like_dom_sf"/>
</dbReference>
<sequence>MKNEGKFHHLSKTLKTLVLENPKTDTKHDFSTLPHDILNKIGSHFKLRDVQRACLVCKSWRNGLWPLWEEKTLLRIRGGKCRWFPNDFTDVLYKKASLYMHALVDAGLVFWEIHKNNKDGDHTVVPAEPPNMKEAVKWLYQASEAGYVRQQYQLALCLQRAIGTNQNLKEAASWYLRAAESGNFHAMYEVAICYSSGRGITQDRKESKKWLKLAADHGHRKAQFGHGCNLLSEGLRLMGAMYLDMAERGGVKAATDVKTAMVLTLPPSSRESARILARSWHPTRPSRRLMHPFSAFWF</sequence>
<keyword evidence="3" id="KW-1185">Reference proteome</keyword>
<dbReference type="SMART" id="SM00671">
    <property type="entry name" value="SEL1"/>
    <property type="match status" value="2"/>
</dbReference>
<dbReference type="OrthoDB" id="272077at2759"/>
<dbReference type="EMBL" id="PKPP01003107">
    <property type="protein sequence ID" value="PWA71267.1"/>
    <property type="molecule type" value="Genomic_DNA"/>
</dbReference>
<dbReference type="SUPFAM" id="SSF81901">
    <property type="entry name" value="HCP-like"/>
    <property type="match status" value="1"/>
</dbReference>
<protein>
    <submittedName>
        <fullName evidence="2">F-box family protein</fullName>
    </submittedName>
</protein>
<dbReference type="AlphaFoldDB" id="A0A2U1NCR4"/>
<dbReference type="InterPro" id="IPR053301">
    <property type="entry name" value="F-box_motif"/>
</dbReference>
<organism evidence="2 3">
    <name type="scientific">Artemisia annua</name>
    <name type="common">Sweet wormwood</name>
    <dbReference type="NCBI Taxonomy" id="35608"/>
    <lineage>
        <taxon>Eukaryota</taxon>
        <taxon>Viridiplantae</taxon>
        <taxon>Streptophyta</taxon>
        <taxon>Embryophyta</taxon>
        <taxon>Tracheophyta</taxon>
        <taxon>Spermatophyta</taxon>
        <taxon>Magnoliopsida</taxon>
        <taxon>eudicotyledons</taxon>
        <taxon>Gunneridae</taxon>
        <taxon>Pentapetalae</taxon>
        <taxon>asterids</taxon>
        <taxon>campanulids</taxon>
        <taxon>Asterales</taxon>
        <taxon>Asteraceae</taxon>
        <taxon>Asteroideae</taxon>
        <taxon>Anthemideae</taxon>
        <taxon>Artemisiinae</taxon>
        <taxon>Artemisia</taxon>
    </lineage>
</organism>
<dbReference type="Pfam" id="PF08238">
    <property type="entry name" value="Sel1"/>
    <property type="match status" value="3"/>
</dbReference>
<evidence type="ECO:0000259" key="1">
    <source>
        <dbReference type="SMART" id="SM00256"/>
    </source>
</evidence>
<gene>
    <name evidence="2" type="ORF">CTI12_AA274950</name>
</gene>
<dbReference type="Gene3D" id="1.20.1280.50">
    <property type="match status" value="1"/>
</dbReference>
<proteinExistence type="predicted"/>
<dbReference type="Gene3D" id="1.25.40.10">
    <property type="entry name" value="Tetratricopeptide repeat domain"/>
    <property type="match status" value="1"/>
</dbReference>
<comment type="caution">
    <text evidence="2">The sequence shown here is derived from an EMBL/GenBank/DDBJ whole genome shotgun (WGS) entry which is preliminary data.</text>
</comment>
<evidence type="ECO:0000313" key="2">
    <source>
        <dbReference type="EMBL" id="PWA71267.1"/>
    </source>
</evidence>